<dbReference type="SUPFAM" id="SSF52540">
    <property type="entry name" value="P-loop containing nucleoside triphosphate hydrolases"/>
    <property type="match status" value="1"/>
</dbReference>
<dbReference type="InterPro" id="IPR041664">
    <property type="entry name" value="AAA_16"/>
</dbReference>
<evidence type="ECO:0000313" key="6">
    <source>
        <dbReference type="Proteomes" id="UP000325003"/>
    </source>
</evidence>
<dbReference type="SMART" id="SM00421">
    <property type="entry name" value="HTH_LUXR"/>
    <property type="match status" value="1"/>
</dbReference>
<keyword evidence="2" id="KW-0067">ATP-binding</keyword>
<dbReference type="GO" id="GO:0004016">
    <property type="term" value="F:adenylate cyclase activity"/>
    <property type="evidence" value="ECO:0007669"/>
    <property type="project" value="TreeGrafter"/>
</dbReference>
<comment type="caution">
    <text evidence="5">The sequence shown here is derived from an EMBL/GenBank/DDBJ whole genome shotgun (WGS) entry which is preliminary data.</text>
</comment>
<reference evidence="5 6" key="1">
    <citation type="submission" date="2019-09" db="EMBL/GenBank/DDBJ databases">
        <title>Nocardioides panacisoli sp. nov., isolated from the soil of a ginseng field.</title>
        <authorList>
            <person name="Cho C."/>
        </authorList>
    </citation>
    <scope>NUCLEOTIDE SEQUENCE [LARGE SCALE GENOMIC DNA]</scope>
    <source>
        <strain evidence="5 6">BN130099</strain>
    </source>
</reference>
<dbReference type="PANTHER" id="PTHR16305">
    <property type="entry name" value="TESTICULAR SOLUBLE ADENYLYL CYCLASE"/>
    <property type="match status" value="1"/>
</dbReference>
<dbReference type="InterPro" id="IPR016032">
    <property type="entry name" value="Sig_transdc_resp-reg_C-effctor"/>
</dbReference>
<dbReference type="GO" id="GO:0005737">
    <property type="term" value="C:cytoplasm"/>
    <property type="evidence" value="ECO:0007669"/>
    <property type="project" value="TreeGrafter"/>
</dbReference>
<dbReference type="CDD" id="cd06170">
    <property type="entry name" value="LuxR_C_like"/>
    <property type="match status" value="1"/>
</dbReference>
<name>A0A5B1LF19_9ACTN</name>
<dbReference type="PANTHER" id="PTHR16305:SF35">
    <property type="entry name" value="TRANSCRIPTIONAL ACTIVATOR DOMAIN"/>
    <property type="match status" value="1"/>
</dbReference>
<reference evidence="5 6" key="2">
    <citation type="submission" date="2019-09" db="EMBL/GenBank/DDBJ databases">
        <authorList>
            <person name="Jin C."/>
        </authorList>
    </citation>
    <scope>NUCLEOTIDE SEQUENCE [LARGE SCALE GENOMIC DNA]</scope>
    <source>
        <strain evidence="5 6">BN130099</strain>
    </source>
</reference>
<evidence type="ECO:0000259" key="4">
    <source>
        <dbReference type="PROSITE" id="PS50043"/>
    </source>
</evidence>
<evidence type="ECO:0000256" key="3">
    <source>
        <dbReference type="SAM" id="Coils"/>
    </source>
</evidence>
<dbReference type="RefSeq" id="WP_149728567.1">
    <property type="nucleotide sequence ID" value="NZ_VUJV01000003.1"/>
</dbReference>
<dbReference type="InterPro" id="IPR011990">
    <property type="entry name" value="TPR-like_helical_dom_sf"/>
</dbReference>
<proteinExistence type="predicted"/>
<dbReference type="Gene3D" id="1.25.40.10">
    <property type="entry name" value="Tetratricopeptide repeat domain"/>
    <property type="match status" value="1"/>
</dbReference>
<dbReference type="InterPro" id="IPR036388">
    <property type="entry name" value="WH-like_DNA-bd_sf"/>
</dbReference>
<evidence type="ECO:0000313" key="5">
    <source>
        <dbReference type="EMBL" id="KAA1419232.1"/>
    </source>
</evidence>
<dbReference type="SUPFAM" id="SSF46894">
    <property type="entry name" value="C-terminal effector domain of the bipartite response regulators"/>
    <property type="match status" value="1"/>
</dbReference>
<dbReference type="AlphaFoldDB" id="A0A5B1LF19"/>
<organism evidence="5 6">
    <name type="scientific">Nocardioides humilatus</name>
    <dbReference type="NCBI Taxonomy" id="2607660"/>
    <lineage>
        <taxon>Bacteria</taxon>
        <taxon>Bacillati</taxon>
        <taxon>Actinomycetota</taxon>
        <taxon>Actinomycetes</taxon>
        <taxon>Propionibacteriales</taxon>
        <taxon>Nocardioidaceae</taxon>
        <taxon>Nocardioides</taxon>
    </lineage>
</organism>
<sequence length="911" mass="99119">MVVIGRDDELSTLLALVDRLPDSGPATATVVAAAGMGKSALAVAFRDALLDRDVTLLTSRPLEAEGQLSFSALGDLFDPLPEEEYDDLPAPQRAAIRSALLLDDGDGAEPRAVALAVRGVLRNQASKQPVIVLVDDAQWVDDASAAALSQSLPRLTDVPVLVVAWARPSGRPVGDWLPDWPRTELGLDPLPLSAIFHVVQHHLDVTLTRSELRAVGEASGGNPLHALEFARHRAHGPGASFEGLLTERIIGLPRPTRRALLATALCAAPTATRLAEALGGTVEELLDDLEPAVAGGLIRLGSLINFQHPLYLEAAIDSVAAEEQVAMHEALSRVEPLEEARVRHRALADTAPDEALAAELTEASRKAWARAAWLAATELLRLAIARSEDRAARDQRALELARRLVLNGDPQDAAQILTDLRATPGGPSYWAATVELCKLHTLNEQYDDAKSLARELDAADLSPEDYARAVVEGEIDMLLGRRETINESYEEALRRLESEPDRPGLSALRAAVLVPLAYHRYQEALPFQDLIDEAVELDEREPMERIAYGPLMMAAIHQMTSGRFDEARQGFGAILRASLESGDDLAVPVIYSYLGSLEARACRFDEARRQAEEGLVAAASMPGFLPMITNILVSIDVHVGNVERALARSDEVREMHGTLDDPSQEATWSVGRMAALVAAGRMEEAYEFSVRIRELVDRLGLRHPADPMIAPTILDVLLETGRLDEAEDYLADVRARARKIDLEAMLAELVRHEVTLTAARGDLDAAAAMVPAMIAGLDELPSGMVVQPVERARAWWAAGKVFRRGRSRRQATEALEKAVEIFEEIGCTRRAALARADLDRTGSRRSKTVLTEAELAVARAAAAGRRNNEIAEQLFLSVKTVESLLTRCYRKLGIRSRVELAGALERMTTDD</sequence>
<evidence type="ECO:0000256" key="2">
    <source>
        <dbReference type="ARBA" id="ARBA00022840"/>
    </source>
</evidence>
<dbReference type="EMBL" id="VUJV01000003">
    <property type="protein sequence ID" value="KAA1419232.1"/>
    <property type="molecule type" value="Genomic_DNA"/>
</dbReference>
<feature type="domain" description="HTH luxR-type" evidence="4">
    <location>
        <begin position="843"/>
        <end position="908"/>
    </location>
</feature>
<evidence type="ECO:0000256" key="1">
    <source>
        <dbReference type="ARBA" id="ARBA00022741"/>
    </source>
</evidence>
<dbReference type="PRINTS" id="PR00038">
    <property type="entry name" value="HTHLUXR"/>
</dbReference>
<feature type="coiled-coil region" evidence="3">
    <location>
        <begin position="439"/>
        <end position="499"/>
    </location>
</feature>
<keyword evidence="6" id="KW-1185">Reference proteome</keyword>
<dbReference type="Pfam" id="PF00196">
    <property type="entry name" value="GerE"/>
    <property type="match status" value="1"/>
</dbReference>
<keyword evidence="1" id="KW-0547">Nucleotide-binding</keyword>
<dbReference type="GO" id="GO:0005524">
    <property type="term" value="F:ATP binding"/>
    <property type="evidence" value="ECO:0007669"/>
    <property type="project" value="UniProtKB-KW"/>
</dbReference>
<dbReference type="Pfam" id="PF13191">
    <property type="entry name" value="AAA_16"/>
    <property type="match status" value="1"/>
</dbReference>
<dbReference type="Proteomes" id="UP000325003">
    <property type="component" value="Unassembled WGS sequence"/>
</dbReference>
<gene>
    <name evidence="5" type="ORF">F0U44_12340</name>
</gene>
<accession>A0A5B1LF19</accession>
<dbReference type="Gene3D" id="1.10.10.10">
    <property type="entry name" value="Winged helix-like DNA-binding domain superfamily/Winged helix DNA-binding domain"/>
    <property type="match status" value="1"/>
</dbReference>
<dbReference type="GO" id="GO:0006355">
    <property type="term" value="P:regulation of DNA-templated transcription"/>
    <property type="evidence" value="ECO:0007669"/>
    <property type="project" value="InterPro"/>
</dbReference>
<dbReference type="InterPro" id="IPR027417">
    <property type="entry name" value="P-loop_NTPase"/>
</dbReference>
<dbReference type="InterPro" id="IPR000792">
    <property type="entry name" value="Tscrpt_reg_LuxR_C"/>
</dbReference>
<dbReference type="SUPFAM" id="SSF48452">
    <property type="entry name" value="TPR-like"/>
    <property type="match status" value="2"/>
</dbReference>
<dbReference type="GO" id="GO:0003677">
    <property type="term" value="F:DNA binding"/>
    <property type="evidence" value="ECO:0007669"/>
    <property type="project" value="InterPro"/>
</dbReference>
<protein>
    <submittedName>
        <fullName evidence="5">AAA family ATPase</fullName>
    </submittedName>
</protein>
<dbReference type="PROSITE" id="PS50043">
    <property type="entry name" value="HTH_LUXR_2"/>
    <property type="match status" value="1"/>
</dbReference>
<keyword evidence="3" id="KW-0175">Coiled coil</keyword>